<dbReference type="SUPFAM" id="SSF52047">
    <property type="entry name" value="RNI-like"/>
    <property type="match status" value="1"/>
</dbReference>
<evidence type="ECO:0000313" key="1">
    <source>
        <dbReference type="EMBL" id="KAF5393584.1"/>
    </source>
</evidence>
<dbReference type="OrthoDB" id="2914095at2759"/>
<organism evidence="1 2">
    <name type="scientific">Collybiopsis confluens</name>
    <dbReference type="NCBI Taxonomy" id="2823264"/>
    <lineage>
        <taxon>Eukaryota</taxon>
        <taxon>Fungi</taxon>
        <taxon>Dikarya</taxon>
        <taxon>Basidiomycota</taxon>
        <taxon>Agaricomycotina</taxon>
        <taxon>Agaricomycetes</taxon>
        <taxon>Agaricomycetidae</taxon>
        <taxon>Agaricales</taxon>
        <taxon>Marasmiineae</taxon>
        <taxon>Omphalotaceae</taxon>
        <taxon>Collybiopsis</taxon>
    </lineage>
</organism>
<dbReference type="InterPro" id="IPR032675">
    <property type="entry name" value="LRR_dom_sf"/>
</dbReference>
<accession>A0A8H5I1P0</accession>
<evidence type="ECO:0000313" key="2">
    <source>
        <dbReference type="Proteomes" id="UP000518752"/>
    </source>
</evidence>
<protein>
    <submittedName>
        <fullName evidence="1">Uncharacterized protein</fullName>
    </submittedName>
</protein>
<gene>
    <name evidence="1" type="ORF">D9757_000396</name>
</gene>
<dbReference type="Gene3D" id="3.80.10.10">
    <property type="entry name" value="Ribonuclease Inhibitor"/>
    <property type="match status" value="1"/>
</dbReference>
<dbReference type="AlphaFoldDB" id="A0A8H5I1P0"/>
<dbReference type="Proteomes" id="UP000518752">
    <property type="component" value="Unassembled WGS sequence"/>
</dbReference>
<comment type="caution">
    <text evidence="1">The sequence shown here is derived from an EMBL/GenBank/DDBJ whole genome shotgun (WGS) entry which is preliminary data.</text>
</comment>
<name>A0A8H5I1P0_9AGAR</name>
<reference evidence="1 2" key="1">
    <citation type="journal article" date="2020" name="ISME J.">
        <title>Uncovering the hidden diversity of litter-decomposition mechanisms in mushroom-forming fungi.</title>
        <authorList>
            <person name="Floudas D."/>
            <person name="Bentzer J."/>
            <person name="Ahren D."/>
            <person name="Johansson T."/>
            <person name="Persson P."/>
            <person name="Tunlid A."/>
        </authorList>
    </citation>
    <scope>NUCLEOTIDE SEQUENCE [LARGE SCALE GENOMIC DNA]</scope>
    <source>
        <strain evidence="1 2">CBS 406.79</strain>
    </source>
</reference>
<sequence length="513" mass="58999">MRGLSSSNEDVVFLILETIRASSSKQQFMKDLRSLSLTSRYLRCICLPMIFRNFRRNWDMTILNHKEVLPLALCRHVTMFELDVSATGDILADEPTDITDSLAVALSHMERLQIFRLMNSAERGLWPALLAALFTCPSLICLEIWDCPWRRPEEKFTRRELHLTQKHSQLQRFVYRVPFTDCFPRESESYGRRDREQGSVELSNLLVLAALISETVEVLELPAELALLLIAEFTFPRLRQLTIQGNEPLHPSDWTSIFRSAPMLRVCHLQTHTRFSVTPIGIEALGNTRSPSNRGFLAQGISNLESLTISNVLGKDMIIQSLPYANLRTLSLKAFPLPDILGARWSNIHTQVMTSSEVLGYLSSMQLTNLLTFELTYVVDSKEYSMLARVNSSFPNLNTLELHRFRPLATDNSDNDPLTLLPKFLTRMPKLQYLKLNLDFPQRPRCTDWRREGAENYKEFLEFLKNKVAAVFAADIPSLRKLGILFHGAFSSYWEIWEITAKRSIIFERPQPL</sequence>
<proteinExistence type="predicted"/>
<dbReference type="EMBL" id="JAACJN010000001">
    <property type="protein sequence ID" value="KAF5393584.1"/>
    <property type="molecule type" value="Genomic_DNA"/>
</dbReference>
<keyword evidence="2" id="KW-1185">Reference proteome</keyword>